<dbReference type="PROSITE" id="PS51462">
    <property type="entry name" value="NUDIX"/>
    <property type="match status" value="1"/>
</dbReference>
<evidence type="ECO:0000256" key="3">
    <source>
        <dbReference type="RuleBase" id="RU003476"/>
    </source>
</evidence>
<dbReference type="PROSITE" id="PS00893">
    <property type="entry name" value="NUDIX_BOX"/>
    <property type="match status" value="1"/>
</dbReference>
<keyword evidence="6" id="KW-1185">Reference proteome</keyword>
<evidence type="ECO:0000259" key="4">
    <source>
        <dbReference type="PROSITE" id="PS51462"/>
    </source>
</evidence>
<dbReference type="PANTHER" id="PTHR43736">
    <property type="entry name" value="ADP-RIBOSE PYROPHOSPHATASE"/>
    <property type="match status" value="1"/>
</dbReference>
<dbReference type="Gene3D" id="3.90.79.10">
    <property type="entry name" value="Nucleoside Triphosphate Pyrophosphohydrolase"/>
    <property type="match status" value="1"/>
</dbReference>
<dbReference type="SUPFAM" id="SSF55811">
    <property type="entry name" value="Nudix"/>
    <property type="match status" value="1"/>
</dbReference>
<dbReference type="EMBL" id="JAVREJ010000016">
    <property type="protein sequence ID" value="MDT0352011.1"/>
    <property type="molecule type" value="Genomic_DNA"/>
</dbReference>
<dbReference type="InterPro" id="IPR020476">
    <property type="entry name" value="Nudix_hydrolase"/>
</dbReference>
<dbReference type="PRINTS" id="PR00502">
    <property type="entry name" value="NUDIXFAMILY"/>
</dbReference>
<evidence type="ECO:0000313" key="5">
    <source>
        <dbReference type="EMBL" id="MDT0352011.1"/>
    </source>
</evidence>
<comment type="similarity">
    <text evidence="1 3">Belongs to the Nudix hydrolase family.</text>
</comment>
<organism evidence="5 6">
    <name type="scientific">Pseudonocardia charpentierae</name>
    <dbReference type="NCBI Taxonomy" id="3075545"/>
    <lineage>
        <taxon>Bacteria</taxon>
        <taxon>Bacillati</taxon>
        <taxon>Actinomycetota</taxon>
        <taxon>Actinomycetes</taxon>
        <taxon>Pseudonocardiales</taxon>
        <taxon>Pseudonocardiaceae</taxon>
        <taxon>Pseudonocardia</taxon>
    </lineage>
</organism>
<feature type="domain" description="Nudix hydrolase" evidence="4">
    <location>
        <begin position="32"/>
        <end position="158"/>
    </location>
</feature>
<evidence type="ECO:0000256" key="1">
    <source>
        <dbReference type="ARBA" id="ARBA00005582"/>
    </source>
</evidence>
<proteinExistence type="inferred from homology"/>
<name>A0ABU2NDJ3_9PSEU</name>
<dbReference type="Proteomes" id="UP001183202">
    <property type="component" value="Unassembled WGS sequence"/>
</dbReference>
<dbReference type="PANTHER" id="PTHR43736:SF1">
    <property type="entry name" value="DIHYDRONEOPTERIN TRIPHOSPHATE DIPHOSPHATASE"/>
    <property type="match status" value="1"/>
</dbReference>
<sequence>MKFRYCTECAAPLEQRDATEYVCANGHEYWNEPHASACVAVLRDGQVLLARRGIEPRKGKYVLPGGFVEFDETPYEAARREMREETGLDCPELDLLEVHTIRYRENEASLSVVFHARHWKGEPTAGDDAAALVWRPVEFVETDEFAWHIPNLADRLRALTG</sequence>
<dbReference type="RefSeq" id="WP_311558520.1">
    <property type="nucleotide sequence ID" value="NZ_JAVREJ010000016.1"/>
</dbReference>
<comment type="caution">
    <text evidence="5">The sequence shown here is derived from an EMBL/GenBank/DDBJ whole genome shotgun (WGS) entry which is preliminary data.</text>
</comment>
<evidence type="ECO:0000256" key="2">
    <source>
        <dbReference type="ARBA" id="ARBA00022801"/>
    </source>
</evidence>
<dbReference type="Pfam" id="PF00293">
    <property type="entry name" value="NUDIX"/>
    <property type="match status" value="1"/>
</dbReference>
<dbReference type="InterPro" id="IPR020084">
    <property type="entry name" value="NUDIX_hydrolase_CS"/>
</dbReference>
<dbReference type="InterPro" id="IPR015797">
    <property type="entry name" value="NUDIX_hydrolase-like_dom_sf"/>
</dbReference>
<accession>A0ABU2NDJ3</accession>
<protein>
    <submittedName>
        <fullName evidence="5">NUDIX domain-containing protein</fullName>
    </submittedName>
</protein>
<reference evidence="6" key="1">
    <citation type="submission" date="2023-07" db="EMBL/GenBank/DDBJ databases">
        <title>30 novel species of actinomycetes from the DSMZ collection.</title>
        <authorList>
            <person name="Nouioui I."/>
        </authorList>
    </citation>
    <scope>NUCLEOTIDE SEQUENCE [LARGE SCALE GENOMIC DNA]</scope>
    <source>
        <strain evidence="6">DSM 45834</strain>
    </source>
</reference>
<dbReference type="InterPro" id="IPR000086">
    <property type="entry name" value="NUDIX_hydrolase_dom"/>
</dbReference>
<gene>
    <name evidence="5" type="ORF">RM445_21000</name>
</gene>
<evidence type="ECO:0000313" key="6">
    <source>
        <dbReference type="Proteomes" id="UP001183202"/>
    </source>
</evidence>
<keyword evidence="2 3" id="KW-0378">Hydrolase</keyword>